<name>A0A673LUT3_9TELE</name>
<dbReference type="InterPro" id="IPR043502">
    <property type="entry name" value="DNA/RNA_pol_sf"/>
</dbReference>
<dbReference type="PANTHER" id="PTHR31635">
    <property type="entry name" value="REVERSE TRANSCRIPTASE DOMAIN-CONTAINING PROTEIN-RELATED"/>
    <property type="match status" value="1"/>
</dbReference>
<protein>
    <recommendedName>
        <fullName evidence="1">Reverse transcriptase domain-containing protein</fullName>
    </recommendedName>
</protein>
<keyword evidence="3" id="KW-1185">Reference proteome</keyword>
<evidence type="ECO:0000313" key="3">
    <source>
        <dbReference type="Proteomes" id="UP000472270"/>
    </source>
</evidence>
<reference evidence="2" key="1">
    <citation type="submission" date="2025-08" db="UniProtKB">
        <authorList>
            <consortium name="Ensembl"/>
        </authorList>
    </citation>
    <scope>IDENTIFICATION</scope>
</reference>
<dbReference type="SUPFAM" id="SSF56672">
    <property type="entry name" value="DNA/RNA polymerases"/>
    <property type="match status" value="1"/>
</dbReference>
<organism evidence="2 3">
    <name type="scientific">Sinocyclocheilus rhinocerous</name>
    <dbReference type="NCBI Taxonomy" id="307959"/>
    <lineage>
        <taxon>Eukaryota</taxon>
        <taxon>Metazoa</taxon>
        <taxon>Chordata</taxon>
        <taxon>Craniata</taxon>
        <taxon>Vertebrata</taxon>
        <taxon>Euteleostomi</taxon>
        <taxon>Actinopterygii</taxon>
        <taxon>Neopterygii</taxon>
        <taxon>Teleostei</taxon>
        <taxon>Ostariophysi</taxon>
        <taxon>Cypriniformes</taxon>
        <taxon>Cyprinidae</taxon>
        <taxon>Cyprininae</taxon>
        <taxon>Sinocyclocheilus</taxon>
    </lineage>
</organism>
<dbReference type="Pfam" id="PF00078">
    <property type="entry name" value="RVT_1"/>
    <property type="match status" value="1"/>
</dbReference>
<sequence>LFYSFTKQKGRMYCIFIDFSKAFDSVQHNLLYFTLSKNGIGGKVFSVLRSIYSKLKSCVKGTDGLTEYFGCTICVRQGCMVSPLLFICFLN</sequence>
<reference evidence="2" key="2">
    <citation type="submission" date="2025-09" db="UniProtKB">
        <authorList>
            <consortium name="Ensembl"/>
        </authorList>
    </citation>
    <scope>IDENTIFICATION</scope>
</reference>
<accession>A0A673LUT3</accession>
<evidence type="ECO:0000313" key="2">
    <source>
        <dbReference type="Ensembl" id="ENSSRHP00000082065.1"/>
    </source>
</evidence>
<dbReference type="InterPro" id="IPR000477">
    <property type="entry name" value="RT_dom"/>
</dbReference>
<dbReference type="Ensembl" id="ENSSRHT00000084287.1">
    <property type="protein sequence ID" value="ENSSRHP00000082065.1"/>
    <property type="gene ID" value="ENSSRHG00000040649.1"/>
</dbReference>
<dbReference type="AlphaFoldDB" id="A0A673LUT3"/>
<proteinExistence type="predicted"/>
<evidence type="ECO:0000259" key="1">
    <source>
        <dbReference type="PROSITE" id="PS50878"/>
    </source>
</evidence>
<dbReference type="PANTHER" id="PTHR31635:SF196">
    <property type="entry name" value="REVERSE TRANSCRIPTASE DOMAIN-CONTAINING PROTEIN-RELATED"/>
    <property type="match status" value="1"/>
</dbReference>
<dbReference type="PROSITE" id="PS50878">
    <property type="entry name" value="RT_POL"/>
    <property type="match status" value="1"/>
</dbReference>
<feature type="domain" description="Reverse transcriptase" evidence="1">
    <location>
        <begin position="1"/>
        <end position="91"/>
    </location>
</feature>
<dbReference type="Proteomes" id="UP000472270">
    <property type="component" value="Unassembled WGS sequence"/>
</dbReference>